<comment type="caution">
    <text evidence="9">The sequence shown here is derived from an EMBL/GenBank/DDBJ whole genome shotgun (WGS) entry which is preliminary data.</text>
</comment>
<evidence type="ECO:0000256" key="6">
    <source>
        <dbReference type="ARBA" id="ARBA00047942"/>
    </source>
</evidence>
<evidence type="ECO:0000256" key="5">
    <source>
        <dbReference type="ARBA" id="ARBA00022747"/>
    </source>
</evidence>
<evidence type="ECO:0000256" key="1">
    <source>
        <dbReference type="ARBA" id="ARBA00011900"/>
    </source>
</evidence>
<name>A0A7J9SCC3_METMI</name>
<evidence type="ECO:0000313" key="10">
    <source>
        <dbReference type="Proteomes" id="UP000536195"/>
    </source>
</evidence>
<sequence length="589" mass="66849">MSALHQKTNINVQEKANMIWNIADIIRGTFKPHQYGTVILPMTVLKRLNDTLLPTKQEVLDAYKQYGSLEVNDGFFTDASGYSFYNTSPFTFETLLNDPDHIEENFRKFMAGFSENIQDILKNFKFDHIISDLVGSTAEEDKLFYVIQEFNKPSSYMGPDAISTADMGYIFEELIRKFSESYNEEAGAHFTARDIIYLMTDLLVTEEDVALTKGKIDCYDMAMGTSQMLTCLTERILQLDSEVEVNVFGQEINPETFAIAKADMIIRGGVADNMRFGDTLTNDQFKGYQFDYCISNPPFGVEWKPQKSAVEKEHKSGDKGRFGVGLPKISDGQMLFTLNGISKLKDTGRLAIIHNGSPLFTGDAGSGPSEIRKYIIENDWLDAIVQLPNDLFYNTGITTYVWIISKNKADKRKGKVQLIDASNMYEKRRKSIGNKRVDLSEDCRAAIVQAYGEFTDKFYDYGDKSVESKVFNNGDFGFYKITIESPLKDDKGKIVMKKGKPTPDTSKRDTENVPLTEDIEEYFEREVLPYNPEAWIDEKKTTIGYEIPFTRHFYKYVAPEKSDAIAERICTIEAELTGSLKSLFGKDGE</sequence>
<dbReference type="Pfam" id="PF12161">
    <property type="entry name" value="HsdM_N"/>
    <property type="match status" value="1"/>
</dbReference>
<protein>
    <recommendedName>
        <fullName evidence="1">site-specific DNA-methyltransferase (adenine-specific)</fullName>
        <ecNumber evidence="1">2.1.1.72</ecNumber>
    </recommendedName>
</protein>
<proteinExistence type="predicted"/>
<keyword evidence="2 9" id="KW-0489">Methyltransferase</keyword>
<evidence type="ECO:0000259" key="7">
    <source>
        <dbReference type="Pfam" id="PF02384"/>
    </source>
</evidence>
<comment type="catalytic activity">
    <reaction evidence="6">
        <text>a 2'-deoxyadenosine in DNA + S-adenosyl-L-methionine = an N(6)-methyl-2'-deoxyadenosine in DNA + S-adenosyl-L-homocysteine + H(+)</text>
        <dbReference type="Rhea" id="RHEA:15197"/>
        <dbReference type="Rhea" id="RHEA-COMP:12418"/>
        <dbReference type="Rhea" id="RHEA-COMP:12419"/>
        <dbReference type="ChEBI" id="CHEBI:15378"/>
        <dbReference type="ChEBI" id="CHEBI:57856"/>
        <dbReference type="ChEBI" id="CHEBI:59789"/>
        <dbReference type="ChEBI" id="CHEBI:90615"/>
        <dbReference type="ChEBI" id="CHEBI:90616"/>
        <dbReference type="EC" id="2.1.1.72"/>
    </reaction>
</comment>
<organism evidence="9 10">
    <name type="scientific">Methanococcus maripaludis</name>
    <name type="common">Methanococcus deltae</name>
    <dbReference type="NCBI Taxonomy" id="39152"/>
    <lineage>
        <taxon>Archaea</taxon>
        <taxon>Methanobacteriati</taxon>
        <taxon>Methanobacteriota</taxon>
        <taxon>Methanomada group</taxon>
        <taxon>Methanococci</taxon>
        <taxon>Methanococcales</taxon>
        <taxon>Methanococcaceae</taxon>
        <taxon>Methanococcus</taxon>
    </lineage>
</organism>
<evidence type="ECO:0000259" key="8">
    <source>
        <dbReference type="Pfam" id="PF12161"/>
    </source>
</evidence>
<dbReference type="PANTHER" id="PTHR42933:SF3">
    <property type="entry name" value="TYPE I RESTRICTION ENZYME MJAVIII METHYLASE SUBUNIT"/>
    <property type="match status" value="1"/>
</dbReference>
<evidence type="ECO:0000256" key="3">
    <source>
        <dbReference type="ARBA" id="ARBA00022679"/>
    </source>
</evidence>
<dbReference type="GO" id="GO:0008170">
    <property type="term" value="F:N-methyltransferase activity"/>
    <property type="evidence" value="ECO:0007669"/>
    <property type="project" value="InterPro"/>
</dbReference>
<reference evidence="9 10" key="1">
    <citation type="submission" date="2020-08" db="EMBL/GenBank/DDBJ databases">
        <title>Genomic Encyclopedia of Type Strains, Phase IV (KMG-V): Genome sequencing to study the core and pangenomes of soil and plant-associated prokaryotes.</title>
        <authorList>
            <person name="Whitman W."/>
        </authorList>
    </citation>
    <scope>NUCLEOTIDE SEQUENCE [LARGE SCALE GENOMIC DNA]</scope>
    <source>
        <strain evidence="9 10">C11</strain>
    </source>
</reference>
<dbReference type="SUPFAM" id="SSF53335">
    <property type="entry name" value="S-adenosyl-L-methionine-dependent methyltransferases"/>
    <property type="match status" value="1"/>
</dbReference>
<dbReference type="PRINTS" id="PR00507">
    <property type="entry name" value="N12N6MTFRASE"/>
</dbReference>
<dbReference type="InterPro" id="IPR022749">
    <property type="entry name" value="D12N6_MeTrfase_N"/>
</dbReference>
<dbReference type="InterPro" id="IPR051537">
    <property type="entry name" value="DNA_Adenine_Mtase"/>
</dbReference>
<keyword evidence="4" id="KW-0949">S-adenosyl-L-methionine</keyword>
<dbReference type="GO" id="GO:0009307">
    <property type="term" value="P:DNA restriction-modification system"/>
    <property type="evidence" value="ECO:0007669"/>
    <property type="project" value="UniProtKB-KW"/>
</dbReference>
<feature type="domain" description="DNA methylase adenine-specific" evidence="7">
    <location>
        <begin position="166"/>
        <end position="457"/>
    </location>
</feature>
<dbReference type="AlphaFoldDB" id="A0A7J9SCC3"/>
<keyword evidence="5" id="KW-0680">Restriction system</keyword>
<dbReference type="EMBL" id="JACHEC010000006">
    <property type="protein sequence ID" value="MBB6402668.1"/>
    <property type="molecule type" value="Genomic_DNA"/>
</dbReference>
<dbReference type="PANTHER" id="PTHR42933">
    <property type="entry name" value="SLR6095 PROTEIN"/>
    <property type="match status" value="1"/>
</dbReference>
<dbReference type="PROSITE" id="PS00092">
    <property type="entry name" value="N6_MTASE"/>
    <property type="match status" value="1"/>
</dbReference>
<evidence type="ECO:0000256" key="2">
    <source>
        <dbReference type="ARBA" id="ARBA00022603"/>
    </source>
</evidence>
<evidence type="ECO:0000313" key="9">
    <source>
        <dbReference type="EMBL" id="MBB6402668.1"/>
    </source>
</evidence>
<dbReference type="InterPro" id="IPR029063">
    <property type="entry name" value="SAM-dependent_MTases_sf"/>
</dbReference>
<dbReference type="InterPro" id="IPR003356">
    <property type="entry name" value="DNA_methylase_A-5"/>
</dbReference>
<evidence type="ECO:0000256" key="4">
    <source>
        <dbReference type="ARBA" id="ARBA00022691"/>
    </source>
</evidence>
<dbReference type="Gene3D" id="1.20.1260.30">
    <property type="match status" value="1"/>
</dbReference>
<dbReference type="EC" id="2.1.1.72" evidence="1"/>
<feature type="domain" description="N6 adenine-specific DNA methyltransferase N-terminal" evidence="8">
    <location>
        <begin position="16"/>
        <end position="150"/>
    </location>
</feature>
<gene>
    <name evidence="9" type="ORF">HNP92_001992</name>
</gene>
<dbReference type="GO" id="GO:0032259">
    <property type="term" value="P:methylation"/>
    <property type="evidence" value="ECO:0007669"/>
    <property type="project" value="UniProtKB-KW"/>
</dbReference>
<dbReference type="InterPro" id="IPR038333">
    <property type="entry name" value="T1MK-like_N_sf"/>
</dbReference>
<dbReference type="InterPro" id="IPR002052">
    <property type="entry name" value="DNA_methylase_N6_adenine_CS"/>
</dbReference>
<dbReference type="Proteomes" id="UP000536195">
    <property type="component" value="Unassembled WGS sequence"/>
</dbReference>
<dbReference type="GO" id="GO:0003677">
    <property type="term" value="F:DNA binding"/>
    <property type="evidence" value="ECO:0007669"/>
    <property type="project" value="InterPro"/>
</dbReference>
<dbReference type="Gene3D" id="3.40.50.150">
    <property type="entry name" value="Vaccinia Virus protein VP39"/>
    <property type="match status" value="1"/>
</dbReference>
<accession>A0A7J9SCC3</accession>
<keyword evidence="3 9" id="KW-0808">Transferase</keyword>
<dbReference type="Pfam" id="PF02384">
    <property type="entry name" value="N6_Mtase"/>
    <property type="match status" value="1"/>
</dbReference>
<dbReference type="GO" id="GO:0009007">
    <property type="term" value="F:site-specific DNA-methyltransferase (adenine-specific) activity"/>
    <property type="evidence" value="ECO:0007669"/>
    <property type="project" value="UniProtKB-EC"/>
</dbReference>
<dbReference type="RefSeq" id="WP_184231110.1">
    <property type="nucleotide sequence ID" value="NZ_JACHEC010000006.1"/>
</dbReference>